<reference evidence="2 3" key="1">
    <citation type="submission" date="2021-10" db="EMBL/GenBank/DDBJ databases">
        <authorList>
            <person name="Lavering E.D."/>
            <person name="James R."/>
            <person name="Fairhom J.D."/>
            <person name="Ogilvie B.H."/>
            <person name="Thurgood T.L."/>
            <person name="Robison R.A."/>
            <person name="Grose J.H."/>
        </authorList>
    </citation>
    <scope>NUCLEOTIDE SEQUENCE [LARGE SCALE GENOMIC DNA]</scope>
</reference>
<feature type="compositionally biased region" description="Polar residues" evidence="1">
    <location>
        <begin position="190"/>
        <end position="208"/>
    </location>
</feature>
<accession>A0AAE8YMP9</accession>
<keyword evidence="3" id="KW-1185">Reference proteome</keyword>
<evidence type="ECO:0000256" key="1">
    <source>
        <dbReference type="SAM" id="MobiDB-lite"/>
    </source>
</evidence>
<feature type="region of interest" description="Disordered" evidence="1">
    <location>
        <begin position="188"/>
        <end position="208"/>
    </location>
</feature>
<name>A0AAE8YMP9_9CAUD</name>
<protein>
    <submittedName>
        <fullName evidence="2">Uncharacterized protein</fullName>
    </submittedName>
</protein>
<organism evidence="2 3">
    <name type="scientific">Bacillus phage vB_BanS_Chewbecca</name>
    <dbReference type="NCBI Taxonomy" id="2894786"/>
    <lineage>
        <taxon>Viruses</taxon>
        <taxon>Duplodnaviria</taxon>
        <taxon>Heunggongvirae</taxon>
        <taxon>Uroviricota</taxon>
        <taxon>Caudoviricetes</taxon>
        <taxon>Joanripponvirinae</taxon>
        <taxon>Tsamsavirus</taxon>
        <taxon>Tsamsavirus chewbecca</taxon>
    </lineage>
</organism>
<proteinExistence type="predicted"/>
<evidence type="ECO:0000313" key="2">
    <source>
        <dbReference type="EMBL" id="UGO46149.1"/>
    </source>
</evidence>
<evidence type="ECO:0000313" key="3">
    <source>
        <dbReference type="Proteomes" id="UP000827751"/>
    </source>
</evidence>
<sequence>MIYCLSKGVVRMAKKTRKCQRCKIDDTLMEDMDFETVGEKRPLRKFYHKACYAEHLKEKQFKAEEAEKLDKLVHTIQKIYGVSSLPNQAYPFLQKLRNGEPVYGKQQVTKRYKEGYDYLLIEETFDYCSSTIEYYNSVKNFDGFMSAFRYALSIIIDKIYLVEKRAQERLKQEMAVERQMKQLEAEEESYASNYKKPTQTNDITDFLD</sequence>
<dbReference type="Proteomes" id="UP000827751">
    <property type="component" value="Segment"/>
</dbReference>
<dbReference type="EMBL" id="OK499972">
    <property type="protein sequence ID" value="UGO46149.1"/>
    <property type="molecule type" value="Genomic_DNA"/>
</dbReference>
<gene>
    <name evidence="2" type="ORF">CHEWBECCA_66</name>
</gene>